<organism evidence="8 9">
    <name type="scientific">Candidatus Segetimicrobium genomatis</name>
    <dbReference type="NCBI Taxonomy" id="2569760"/>
    <lineage>
        <taxon>Bacteria</taxon>
        <taxon>Bacillati</taxon>
        <taxon>Candidatus Sysuimicrobiota</taxon>
        <taxon>Candidatus Sysuimicrobiia</taxon>
        <taxon>Candidatus Sysuimicrobiales</taxon>
        <taxon>Candidatus Segetimicrobiaceae</taxon>
        <taxon>Candidatus Segetimicrobium</taxon>
    </lineage>
</organism>
<sequence length="168" mass="17371">MMDAMLLTLRLVVGLLVAGHGAQKLFGWFGGHGIAGTAGWLESMRFRPARLWAWLAGIAEFGGGVLFAAGLFSPLGSIGIASSMLTAIVRAHWPKVWATDHGFELPLTYLVVALTVGGTGPGAYSLDTALRTGLSGSLTAVMVIVALVGWIVGLTISAARPAQPQSGT</sequence>
<dbReference type="PANTHER" id="PTHR33452">
    <property type="entry name" value="OXIDOREDUCTASE CATD-RELATED"/>
    <property type="match status" value="1"/>
</dbReference>
<evidence type="ECO:0000256" key="5">
    <source>
        <dbReference type="ARBA" id="ARBA00022989"/>
    </source>
</evidence>
<evidence type="ECO:0000256" key="7">
    <source>
        <dbReference type="SAM" id="Phobius"/>
    </source>
</evidence>
<evidence type="ECO:0000313" key="8">
    <source>
        <dbReference type="EMBL" id="TMI77297.1"/>
    </source>
</evidence>
<gene>
    <name evidence="8" type="ORF">E6H05_00475</name>
</gene>
<comment type="subcellular location">
    <subcellularLocation>
        <location evidence="1">Cell membrane</location>
        <topology evidence="1">Multi-pass membrane protein</topology>
    </subcellularLocation>
</comment>
<dbReference type="InterPro" id="IPR051907">
    <property type="entry name" value="DoxX-like_oxidoreductase"/>
</dbReference>
<keyword evidence="4 7" id="KW-0812">Transmembrane</keyword>
<feature type="transmembrane region" description="Helical" evidence="7">
    <location>
        <begin position="51"/>
        <end position="68"/>
    </location>
</feature>
<dbReference type="AlphaFoldDB" id="A0A537J194"/>
<keyword evidence="5 7" id="KW-1133">Transmembrane helix</keyword>
<evidence type="ECO:0000256" key="6">
    <source>
        <dbReference type="ARBA" id="ARBA00023136"/>
    </source>
</evidence>
<evidence type="ECO:0000256" key="3">
    <source>
        <dbReference type="ARBA" id="ARBA00022475"/>
    </source>
</evidence>
<name>A0A537J194_9BACT</name>
<proteinExistence type="inferred from homology"/>
<reference evidence="8 9" key="1">
    <citation type="journal article" date="2019" name="Nat. Microbiol.">
        <title>Mediterranean grassland soil C-N compound turnover is dependent on rainfall and depth, and is mediated by genomically divergent microorganisms.</title>
        <authorList>
            <person name="Diamond S."/>
            <person name="Andeer P.F."/>
            <person name="Li Z."/>
            <person name="Crits-Christoph A."/>
            <person name="Burstein D."/>
            <person name="Anantharaman K."/>
            <person name="Lane K.R."/>
            <person name="Thomas B.C."/>
            <person name="Pan C."/>
            <person name="Northen T.R."/>
            <person name="Banfield J.F."/>
        </authorList>
    </citation>
    <scope>NUCLEOTIDE SEQUENCE [LARGE SCALE GENOMIC DNA]</scope>
    <source>
        <strain evidence="8">NP_8</strain>
    </source>
</reference>
<dbReference type="EMBL" id="VBAP01000004">
    <property type="protein sequence ID" value="TMI77297.1"/>
    <property type="molecule type" value="Genomic_DNA"/>
</dbReference>
<evidence type="ECO:0000256" key="2">
    <source>
        <dbReference type="ARBA" id="ARBA00006679"/>
    </source>
</evidence>
<evidence type="ECO:0000256" key="1">
    <source>
        <dbReference type="ARBA" id="ARBA00004651"/>
    </source>
</evidence>
<dbReference type="PANTHER" id="PTHR33452:SF1">
    <property type="entry name" value="INNER MEMBRANE PROTEIN YPHA-RELATED"/>
    <property type="match status" value="1"/>
</dbReference>
<dbReference type="GO" id="GO:0005886">
    <property type="term" value="C:plasma membrane"/>
    <property type="evidence" value="ECO:0007669"/>
    <property type="project" value="UniProtKB-SubCell"/>
</dbReference>
<comment type="similarity">
    <text evidence="2">Belongs to the DoxX family.</text>
</comment>
<feature type="transmembrane region" description="Helical" evidence="7">
    <location>
        <begin position="105"/>
        <end position="126"/>
    </location>
</feature>
<dbReference type="InterPro" id="IPR032808">
    <property type="entry name" value="DoxX"/>
</dbReference>
<dbReference type="Pfam" id="PF07681">
    <property type="entry name" value="DoxX"/>
    <property type="match status" value="1"/>
</dbReference>
<evidence type="ECO:0000313" key="9">
    <source>
        <dbReference type="Proteomes" id="UP000318834"/>
    </source>
</evidence>
<dbReference type="Proteomes" id="UP000318834">
    <property type="component" value="Unassembled WGS sequence"/>
</dbReference>
<keyword evidence="3" id="KW-1003">Cell membrane</keyword>
<feature type="transmembrane region" description="Helical" evidence="7">
    <location>
        <begin position="138"/>
        <end position="159"/>
    </location>
</feature>
<accession>A0A537J194</accession>
<protein>
    <submittedName>
        <fullName evidence="8">DoxX family protein</fullName>
    </submittedName>
</protein>
<comment type="caution">
    <text evidence="8">The sequence shown here is derived from an EMBL/GenBank/DDBJ whole genome shotgun (WGS) entry which is preliminary data.</text>
</comment>
<evidence type="ECO:0000256" key="4">
    <source>
        <dbReference type="ARBA" id="ARBA00022692"/>
    </source>
</evidence>
<keyword evidence="6 7" id="KW-0472">Membrane</keyword>